<keyword evidence="3" id="KW-0221">Differentiation</keyword>
<feature type="non-terminal residue" evidence="5">
    <location>
        <position position="1"/>
    </location>
</feature>
<dbReference type="SUPFAM" id="SSF143724">
    <property type="entry name" value="PHP14-like"/>
    <property type="match status" value="1"/>
</dbReference>
<dbReference type="EMBL" id="OB688327">
    <property type="protein sequence ID" value="CAD7237460.1"/>
    <property type="molecule type" value="Genomic_DNA"/>
</dbReference>
<dbReference type="GO" id="GO:0030154">
    <property type="term" value="P:cell differentiation"/>
    <property type="evidence" value="ECO:0007669"/>
    <property type="project" value="UniProtKB-KW"/>
</dbReference>
<accession>A0A7R8WSQ6</accession>
<gene>
    <name evidence="5" type="ORF">CTOB1V02_LOCUS15275</name>
</gene>
<evidence type="ECO:0000256" key="2">
    <source>
        <dbReference type="ARBA" id="ARBA00010971"/>
    </source>
</evidence>
<reference evidence="5" key="1">
    <citation type="submission" date="2020-11" db="EMBL/GenBank/DDBJ databases">
        <authorList>
            <person name="Tran Van P."/>
        </authorList>
    </citation>
    <scope>NUCLEOTIDE SEQUENCE</scope>
</reference>
<keyword evidence="4" id="KW-0726">Sexual differentiation</keyword>
<proteinExistence type="inferred from homology"/>
<dbReference type="AlphaFoldDB" id="A0A7R8WSQ6"/>
<evidence type="ECO:0000313" key="5">
    <source>
        <dbReference type="EMBL" id="CAD7237460.1"/>
    </source>
</evidence>
<dbReference type="Pfam" id="PF05005">
    <property type="entry name" value="Ocnus"/>
    <property type="match status" value="1"/>
</dbReference>
<dbReference type="GO" id="GO:0101006">
    <property type="term" value="F:protein histidine phosphatase activity"/>
    <property type="evidence" value="ECO:0007669"/>
    <property type="project" value="TreeGrafter"/>
</dbReference>
<dbReference type="GO" id="GO:0005829">
    <property type="term" value="C:cytosol"/>
    <property type="evidence" value="ECO:0007669"/>
    <property type="project" value="TreeGrafter"/>
</dbReference>
<sequence>GFQWALYHGDIYDDFMASLDESLDSECVGGGRIEHDPQSKTLNVYGYSQGFGQADHNQSAQLLKAKYPGYAITSSNDGY</sequence>
<protein>
    <submittedName>
        <fullName evidence="5">Uncharacterized protein</fullName>
    </submittedName>
</protein>
<organism evidence="5">
    <name type="scientific">Cyprideis torosa</name>
    <dbReference type="NCBI Taxonomy" id="163714"/>
    <lineage>
        <taxon>Eukaryota</taxon>
        <taxon>Metazoa</taxon>
        <taxon>Ecdysozoa</taxon>
        <taxon>Arthropoda</taxon>
        <taxon>Crustacea</taxon>
        <taxon>Oligostraca</taxon>
        <taxon>Ostracoda</taxon>
        <taxon>Podocopa</taxon>
        <taxon>Podocopida</taxon>
        <taxon>Cytherocopina</taxon>
        <taxon>Cytheroidea</taxon>
        <taxon>Cytherideidae</taxon>
        <taxon>Cyprideis</taxon>
    </lineage>
</organism>
<evidence type="ECO:0000256" key="4">
    <source>
        <dbReference type="ARBA" id="ARBA00022928"/>
    </source>
</evidence>
<dbReference type="InterPro" id="IPR007702">
    <property type="entry name" value="Janus"/>
</dbReference>
<name>A0A7R8WSQ6_9CRUS</name>
<dbReference type="GO" id="GO:0007548">
    <property type="term" value="P:sex differentiation"/>
    <property type="evidence" value="ECO:0007669"/>
    <property type="project" value="UniProtKB-KW"/>
</dbReference>
<dbReference type="PANTHER" id="PTHR12258:SF5">
    <property type="entry name" value="BCDNA.GH02250-RELATED"/>
    <property type="match status" value="1"/>
</dbReference>
<dbReference type="Gene3D" id="3.50.20.20">
    <property type="entry name" value="Janus/Ocnus"/>
    <property type="match status" value="1"/>
</dbReference>
<dbReference type="PANTHER" id="PTHR12258">
    <property type="entry name" value="JANUS-A/JANUS-B"/>
    <property type="match status" value="1"/>
</dbReference>
<comment type="function">
    <text evidence="1">JanA and janB regulate somatic sex differentiation.</text>
</comment>
<evidence type="ECO:0000256" key="3">
    <source>
        <dbReference type="ARBA" id="ARBA00022782"/>
    </source>
</evidence>
<evidence type="ECO:0000256" key="1">
    <source>
        <dbReference type="ARBA" id="ARBA00002508"/>
    </source>
</evidence>
<dbReference type="InterPro" id="IPR038596">
    <property type="entry name" value="Janus_sf"/>
</dbReference>
<dbReference type="OrthoDB" id="10249612at2759"/>
<comment type="similarity">
    <text evidence="2">Belongs to the janus family.</text>
</comment>